<dbReference type="EMBL" id="SJSK01000005">
    <property type="protein sequence ID" value="TCC88712.1"/>
    <property type="molecule type" value="Genomic_DNA"/>
</dbReference>
<keyword evidence="2" id="KW-1185">Reference proteome</keyword>
<dbReference type="Proteomes" id="UP000292884">
    <property type="component" value="Unassembled WGS sequence"/>
</dbReference>
<gene>
    <name evidence="1" type="ORF">EZ428_18930</name>
</gene>
<organism evidence="1 2">
    <name type="scientific">Pedobacter frigiditerrae</name>
    <dbReference type="NCBI Taxonomy" id="2530452"/>
    <lineage>
        <taxon>Bacteria</taxon>
        <taxon>Pseudomonadati</taxon>
        <taxon>Bacteroidota</taxon>
        <taxon>Sphingobacteriia</taxon>
        <taxon>Sphingobacteriales</taxon>
        <taxon>Sphingobacteriaceae</taxon>
        <taxon>Pedobacter</taxon>
    </lineage>
</organism>
<name>A0A4R0MR06_9SPHI</name>
<accession>A0A4R0MR06</accession>
<dbReference type="RefSeq" id="WP_131554766.1">
    <property type="nucleotide sequence ID" value="NZ_SJSK01000005.1"/>
</dbReference>
<reference evidence="1 2" key="1">
    <citation type="submission" date="2019-02" db="EMBL/GenBank/DDBJ databases">
        <title>Pedobacter sp. RP-1-13 sp. nov., isolated from Arctic soil.</title>
        <authorList>
            <person name="Dahal R.H."/>
        </authorList>
    </citation>
    <scope>NUCLEOTIDE SEQUENCE [LARGE SCALE GENOMIC DNA]</scope>
    <source>
        <strain evidence="1 2">RP-1-13</strain>
    </source>
</reference>
<evidence type="ECO:0000313" key="1">
    <source>
        <dbReference type="EMBL" id="TCC88712.1"/>
    </source>
</evidence>
<evidence type="ECO:0008006" key="3">
    <source>
        <dbReference type="Google" id="ProtNLM"/>
    </source>
</evidence>
<evidence type="ECO:0000313" key="2">
    <source>
        <dbReference type="Proteomes" id="UP000292884"/>
    </source>
</evidence>
<dbReference type="AlphaFoldDB" id="A0A4R0MR06"/>
<comment type="caution">
    <text evidence="1">The sequence shown here is derived from an EMBL/GenBank/DDBJ whole genome shotgun (WGS) entry which is preliminary data.</text>
</comment>
<dbReference type="OrthoDB" id="931855at2"/>
<sequence>MFRSGFEPGTGNTIDYPRMTGGSHTGLGEDIQGFTTNFSYSKWVNDLETLQPSKYKLFRMNYEGGTYTDRRAEIIANPVKNVNSNNSNTVLRFRLTNATIPEGSYMKGRVAAELFSQSLAPGATTADKAVASNVTEYYQKVKFYLPTDFNLLQSSTFPVPYSGDWLLLWEFRNHIPTTTGKDSRVAIYVTRANNASTTKFHFIMTCDEMGVGGPPVNIWKDENFNYTINSGRWLEAEIYLKQGVGSAGRNYFAMRNVNANDTGTWYKLTDKYATNIHHNNTNPQGWNGWNPMKVYCSAPVLTPFQNAGKSFVMYWDDLEIRENQLPTPGAIAP</sequence>
<proteinExistence type="predicted"/>
<protein>
    <recommendedName>
        <fullName evidence="3">Polysaccharide lyase</fullName>
    </recommendedName>
</protein>